<organism evidence="1 2">
    <name type="scientific">Caballeronia udeis</name>
    <dbReference type="NCBI Taxonomy" id="1232866"/>
    <lineage>
        <taxon>Bacteria</taxon>
        <taxon>Pseudomonadati</taxon>
        <taxon>Pseudomonadota</taxon>
        <taxon>Betaproteobacteria</taxon>
        <taxon>Burkholderiales</taxon>
        <taxon>Burkholderiaceae</taxon>
        <taxon>Caballeronia</taxon>
    </lineage>
</organism>
<dbReference type="OrthoDB" id="9808719at2"/>
<accession>A0A158J0R1</accession>
<dbReference type="EMBL" id="FCOK02000066">
    <property type="protein sequence ID" value="SAL61949.1"/>
    <property type="molecule type" value="Genomic_DNA"/>
</dbReference>
<dbReference type="SUPFAM" id="SSF54427">
    <property type="entry name" value="NTF2-like"/>
    <property type="match status" value="2"/>
</dbReference>
<dbReference type="Proteomes" id="UP000054683">
    <property type="component" value="Unassembled WGS sequence"/>
</dbReference>
<proteinExistence type="predicted"/>
<evidence type="ECO:0000313" key="1">
    <source>
        <dbReference type="EMBL" id="SAL61949.1"/>
    </source>
</evidence>
<protein>
    <submittedName>
        <fullName evidence="1">SnoaL-like domain protein</fullName>
    </submittedName>
</protein>
<dbReference type="InterPro" id="IPR032710">
    <property type="entry name" value="NTF2-like_dom_sf"/>
</dbReference>
<gene>
    <name evidence="1" type="ORF">AWB69_06901</name>
</gene>
<name>A0A158J0R1_9BURK</name>
<sequence length="241" mass="26574">MTEHDVLVGRYIDTWNETNSARRSALAELVLIDGAHYTDPMMSSTGPKGFAEMIGAFQAQMPGLRFERVGGIDATGKMVRFSWRLVDAGGRQLASGTDVGEFSIDGRFAGVTGFLDSTLMGPAWCVEKYAAFWAAPDFGRPSDELAADIEGYWPGLQAPLKGVEAYVRPLHELLRHVPDFRLEVADHASRGDTVFIRWIATGTHGDAPLRFEGVDCVRHSNGQVYENRIYCDHPLIQALNV</sequence>
<dbReference type="AlphaFoldDB" id="A0A158J0R1"/>
<dbReference type="Pfam" id="PF07366">
    <property type="entry name" value="SnoaL"/>
    <property type="match status" value="1"/>
</dbReference>
<dbReference type="Gene3D" id="3.10.450.50">
    <property type="match status" value="2"/>
</dbReference>
<dbReference type="GO" id="GO:0030638">
    <property type="term" value="P:polyketide metabolic process"/>
    <property type="evidence" value="ECO:0007669"/>
    <property type="project" value="InterPro"/>
</dbReference>
<evidence type="ECO:0000313" key="2">
    <source>
        <dbReference type="Proteomes" id="UP000054683"/>
    </source>
</evidence>
<dbReference type="InterPro" id="IPR009959">
    <property type="entry name" value="Cyclase_SnoaL-like"/>
</dbReference>
<dbReference type="RefSeq" id="WP_062091129.1">
    <property type="nucleotide sequence ID" value="NZ_FCOK02000066.1"/>
</dbReference>
<reference evidence="1 2" key="1">
    <citation type="submission" date="2016-01" db="EMBL/GenBank/DDBJ databases">
        <authorList>
            <person name="Oliw E.H."/>
        </authorList>
    </citation>
    <scope>NUCLEOTIDE SEQUENCE [LARGE SCALE GENOMIC DNA]</scope>
    <source>
        <strain evidence="1">LMG 27134</strain>
    </source>
</reference>